<feature type="region of interest" description="Disordered" evidence="1">
    <location>
        <begin position="1"/>
        <end position="33"/>
    </location>
</feature>
<feature type="compositionally biased region" description="Low complexity" evidence="1">
    <location>
        <begin position="176"/>
        <end position="186"/>
    </location>
</feature>
<dbReference type="STRING" id="861298.SAMN04488136_11892"/>
<dbReference type="PANTHER" id="PTHR37533:SF2">
    <property type="entry name" value="FLAGELLAR HOOK-LENGTH CONTROL PROTEIN"/>
    <property type="match status" value="1"/>
</dbReference>
<feature type="compositionally biased region" description="Basic and acidic residues" evidence="1">
    <location>
        <begin position="23"/>
        <end position="33"/>
    </location>
</feature>
<feature type="region of interest" description="Disordered" evidence="1">
    <location>
        <begin position="45"/>
        <end position="96"/>
    </location>
</feature>
<feature type="compositionally biased region" description="Low complexity" evidence="1">
    <location>
        <begin position="447"/>
        <end position="466"/>
    </location>
</feature>
<feature type="region of interest" description="Disordered" evidence="1">
    <location>
        <begin position="174"/>
        <end position="207"/>
    </location>
</feature>
<organism evidence="3 4">
    <name type="scientific">Vibrio xiamenensis</name>
    <dbReference type="NCBI Taxonomy" id="861298"/>
    <lineage>
        <taxon>Bacteria</taxon>
        <taxon>Pseudomonadati</taxon>
        <taxon>Pseudomonadota</taxon>
        <taxon>Gammaproteobacteria</taxon>
        <taxon>Vibrionales</taxon>
        <taxon>Vibrionaceae</taxon>
        <taxon>Vibrio</taxon>
    </lineage>
</organism>
<evidence type="ECO:0000259" key="2">
    <source>
        <dbReference type="Pfam" id="PF02120"/>
    </source>
</evidence>
<keyword evidence="3" id="KW-0966">Cell projection</keyword>
<evidence type="ECO:0000313" key="4">
    <source>
        <dbReference type="Proteomes" id="UP000198854"/>
    </source>
</evidence>
<keyword evidence="4" id="KW-1185">Reference proteome</keyword>
<name>A0A1G8D412_9VIBR</name>
<dbReference type="RefSeq" id="WP_093275618.1">
    <property type="nucleotide sequence ID" value="NZ_FNDD01000018.1"/>
</dbReference>
<dbReference type="InterPro" id="IPR021136">
    <property type="entry name" value="Flagellar_hook_control-like_C"/>
</dbReference>
<feature type="compositionally biased region" description="Basic and acidic residues" evidence="1">
    <location>
        <begin position="45"/>
        <end position="89"/>
    </location>
</feature>
<dbReference type="Gene3D" id="3.30.750.140">
    <property type="match status" value="1"/>
</dbReference>
<dbReference type="InterPro" id="IPR038610">
    <property type="entry name" value="FliK-like_C_sf"/>
</dbReference>
<feature type="compositionally biased region" description="Low complexity" evidence="1">
    <location>
        <begin position="8"/>
        <end position="22"/>
    </location>
</feature>
<dbReference type="InterPro" id="IPR052563">
    <property type="entry name" value="FliK"/>
</dbReference>
<keyword evidence="3" id="KW-0969">Cilium</keyword>
<dbReference type="Proteomes" id="UP000198854">
    <property type="component" value="Unassembled WGS sequence"/>
</dbReference>
<protein>
    <submittedName>
        <fullName evidence="3">Flagellar hook-length control protein FliK</fullName>
    </submittedName>
</protein>
<dbReference type="OrthoDB" id="1792985at2"/>
<dbReference type="PANTHER" id="PTHR37533">
    <property type="entry name" value="FLAGELLAR HOOK-LENGTH CONTROL PROTEIN"/>
    <property type="match status" value="1"/>
</dbReference>
<dbReference type="Pfam" id="PF02120">
    <property type="entry name" value="Flg_hook"/>
    <property type="match status" value="1"/>
</dbReference>
<reference evidence="3 4" key="1">
    <citation type="submission" date="2016-10" db="EMBL/GenBank/DDBJ databases">
        <authorList>
            <person name="de Groot N.N."/>
        </authorList>
    </citation>
    <scope>NUCLEOTIDE SEQUENCE [LARGE SCALE GENOMIC DNA]</scope>
    <source>
        <strain evidence="3 4">CGMCC 1.10228</strain>
    </source>
</reference>
<feature type="region of interest" description="Disordered" evidence="1">
    <location>
        <begin position="444"/>
        <end position="473"/>
    </location>
</feature>
<feature type="domain" description="Flagellar hook-length control protein-like C-terminal" evidence="2">
    <location>
        <begin position="374"/>
        <end position="457"/>
    </location>
</feature>
<gene>
    <name evidence="3" type="ORF">SAMN04488136_11892</name>
</gene>
<dbReference type="AlphaFoldDB" id="A0A1G8D412"/>
<accession>A0A1G8D412</accession>
<dbReference type="EMBL" id="FNDD01000018">
    <property type="protein sequence ID" value="SDH52537.1"/>
    <property type="molecule type" value="Genomic_DNA"/>
</dbReference>
<evidence type="ECO:0000256" key="1">
    <source>
        <dbReference type="SAM" id="MobiDB-lite"/>
    </source>
</evidence>
<evidence type="ECO:0000313" key="3">
    <source>
        <dbReference type="EMBL" id="SDH52537.1"/>
    </source>
</evidence>
<keyword evidence="3" id="KW-0282">Flagellum</keyword>
<sequence length="504" mass="52735">MNVNLMPSSESSKLTKASSEVESSAKESESHDGFFAKLMSLVTGEHSREASKAAGDAVDKLHSGEGDAEVAKGESAPEGKVISEDKVASEGDESEQALLEQADGDRLVAAESSEEQQDSEKILAKGGEILERLGEANRALQKGGKTLPLEDDAEQEISELKGLPESAKAFIQGQVASSKAASSTDSAKSDGKISEQELTDEDKPDSMAGVEVLGKNIVWGASDDAKASKDASISKDGQSIKAPSATPVAGSVAQALAAAQPEKPGQQAAINAELNGAQLTTVQGEKATAAVEGEALKAALGKSMTANLGKNVQAEKLATAALGQDDSFANQLAHAAGHQGQSNALNPLMRADQTAAAQQPLVLQRDMAGEQLAERVQMMLSKNLKNIDIRLDPPELGRLHIRMNMNGDAASVQFTVSNPQARDMIEQSMPRLREMLTQQGLQLADTSVQQQSAGQQQSSYAQQGNGSESGELATNTAVGDENLDANVKVDVNVATKRDGISYYA</sequence>
<proteinExistence type="predicted"/>
<dbReference type="CDD" id="cd17470">
    <property type="entry name" value="T3SS_Flik_C"/>
    <property type="match status" value="1"/>
</dbReference>